<dbReference type="InterPro" id="IPR036390">
    <property type="entry name" value="WH_DNA-bd_sf"/>
</dbReference>
<gene>
    <name evidence="7" type="ORF">MOZ60_09535</name>
</gene>
<evidence type="ECO:0000313" key="7">
    <source>
        <dbReference type="EMBL" id="MDX8420325.1"/>
    </source>
</evidence>
<dbReference type="Pfam" id="PF22381">
    <property type="entry name" value="Staph_reg_Sar_Rot"/>
    <property type="match status" value="1"/>
</dbReference>
<dbReference type="Gene3D" id="1.10.10.10">
    <property type="entry name" value="Winged helix-like DNA-binding domain superfamily/Winged helix DNA-binding domain"/>
    <property type="match status" value="1"/>
</dbReference>
<keyword evidence="4" id="KW-0238">DNA-binding</keyword>
<accession>A0AB35U5U7</accession>
<keyword evidence="5" id="KW-0804">Transcription</keyword>
<dbReference type="Proteomes" id="UP001286174">
    <property type="component" value="Unassembled WGS sequence"/>
</dbReference>
<dbReference type="SUPFAM" id="SSF46785">
    <property type="entry name" value="Winged helix' DNA-binding domain"/>
    <property type="match status" value="1"/>
</dbReference>
<dbReference type="InterPro" id="IPR055166">
    <property type="entry name" value="Transc_reg_Sar_Rot_HTH"/>
</dbReference>
<proteinExistence type="predicted"/>
<dbReference type="AlphaFoldDB" id="A0AB35U5U7"/>
<dbReference type="RefSeq" id="WP_370596489.1">
    <property type="nucleotide sequence ID" value="NZ_JALBUR010000031.1"/>
</dbReference>
<keyword evidence="8" id="KW-1185">Reference proteome</keyword>
<dbReference type="PROSITE" id="PS50995">
    <property type="entry name" value="HTH_MARR_2"/>
    <property type="match status" value="1"/>
</dbReference>
<dbReference type="PANTHER" id="PTHR33164">
    <property type="entry name" value="TRANSCRIPTIONAL REGULATOR, MARR FAMILY"/>
    <property type="match status" value="1"/>
</dbReference>
<keyword evidence="3" id="KW-0805">Transcription regulation</keyword>
<dbReference type="SMART" id="SM00347">
    <property type="entry name" value="HTH_MARR"/>
    <property type="match status" value="1"/>
</dbReference>
<dbReference type="EMBL" id="JALBUR010000031">
    <property type="protein sequence ID" value="MDX8420325.1"/>
    <property type="molecule type" value="Genomic_DNA"/>
</dbReference>
<dbReference type="GO" id="GO:0006950">
    <property type="term" value="P:response to stress"/>
    <property type="evidence" value="ECO:0007669"/>
    <property type="project" value="TreeGrafter"/>
</dbReference>
<dbReference type="GO" id="GO:0005737">
    <property type="term" value="C:cytoplasm"/>
    <property type="evidence" value="ECO:0007669"/>
    <property type="project" value="UniProtKB-SubCell"/>
</dbReference>
<keyword evidence="2" id="KW-0963">Cytoplasm</keyword>
<dbReference type="GO" id="GO:0003677">
    <property type="term" value="F:DNA binding"/>
    <property type="evidence" value="ECO:0007669"/>
    <property type="project" value="UniProtKB-KW"/>
</dbReference>
<dbReference type="InterPro" id="IPR036388">
    <property type="entry name" value="WH-like_DNA-bd_sf"/>
</dbReference>
<evidence type="ECO:0000313" key="8">
    <source>
        <dbReference type="Proteomes" id="UP001286174"/>
    </source>
</evidence>
<dbReference type="InterPro" id="IPR039422">
    <property type="entry name" value="MarR/SlyA-like"/>
</dbReference>
<name>A0AB35U5U7_9FIRM</name>
<feature type="domain" description="HTH marR-type" evidence="6">
    <location>
        <begin position="21"/>
        <end position="151"/>
    </location>
</feature>
<sequence>MHEIEKEKWEDLNPDELLRLDRQLCFPLYAAARKVVSAYTPYLKPLDLTYTQYITFMVLWEKDGLTIGEIGERLHLDNGTLTPLLKKMEKQGYITRKRDQEDERKVTVHLTKEGRDMKQKLVHVPLQVGKCTPISTKEANELYRILYKILNAGVPVDCDHTK</sequence>
<comment type="caution">
    <text evidence="7">The sequence shown here is derived from an EMBL/GenBank/DDBJ whole genome shotgun (WGS) entry which is preliminary data.</text>
</comment>
<dbReference type="FunFam" id="1.10.10.10:FF:000163">
    <property type="entry name" value="MarR family transcriptional regulator"/>
    <property type="match status" value="1"/>
</dbReference>
<dbReference type="PRINTS" id="PR00598">
    <property type="entry name" value="HTHMARR"/>
</dbReference>
<organism evidence="7 8">
    <name type="scientific">Grylomicrobium aquisgranensis</name>
    <dbReference type="NCBI Taxonomy" id="2926318"/>
    <lineage>
        <taxon>Bacteria</taxon>
        <taxon>Bacillati</taxon>
        <taxon>Bacillota</taxon>
        <taxon>Erysipelotrichia</taxon>
        <taxon>Erysipelotrichales</taxon>
        <taxon>Erysipelotrichaceae</taxon>
        <taxon>Grylomicrobium</taxon>
    </lineage>
</organism>
<evidence type="ECO:0000256" key="5">
    <source>
        <dbReference type="ARBA" id="ARBA00023163"/>
    </source>
</evidence>
<evidence type="ECO:0000256" key="2">
    <source>
        <dbReference type="ARBA" id="ARBA00022490"/>
    </source>
</evidence>
<evidence type="ECO:0000259" key="6">
    <source>
        <dbReference type="PROSITE" id="PS50995"/>
    </source>
</evidence>
<comment type="subcellular location">
    <subcellularLocation>
        <location evidence="1">Cytoplasm</location>
    </subcellularLocation>
</comment>
<protein>
    <submittedName>
        <fullName evidence="7">MarR family transcriptional regulator</fullName>
    </submittedName>
</protein>
<dbReference type="InterPro" id="IPR000835">
    <property type="entry name" value="HTH_MarR-typ"/>
</dbReference>
<reference evidence="7 8" key="1">
    <citation type="submission" date="2022-03" db="EMBL/GenBank/DDBJ databases">
        <title>Novel taxa within the pig intestine.</title>
        <authorList>
            <person name="Wylensek D."/>
            <person name="Bishof K."/>
            <person name="Afrizal A."/>
            <person name="Clavel T."/>
        </authorList>
    </citation>
    <scope>NUCLEOTIDE SEQUENCE [LARGE SCALE GENOMIC DNA]</scope>
    <source>
        <strain evidence="7 8">CLA-KB-P133</strain>
    </source>
</reference>
<dbReference type="PANTHER" id="PTHR33164:SF5">
    <property type="entry name" value="ORGANIC HYDROPEROXIDE RESISTANCE TRANSCRIPTIONAL REGULATOR"/>
    <property type="match status" value="1"/>
</dbReference>
<evidence type="ECO:0000256" key="4">
    <source>
        <dbReference type="ARBA" id="ARBA00023125"/>
    </source>
</evidence>
<dbReference type="GO" id="GO:0003700">
    <property type="term" value="F:DNA-binding transcription factor activity"/>
    <property type="evidence" value="ECO:0007669"/>
    <property type="project" value="InterPro"/>
</dbReference>
<evidence type="ECO:0000256" key="1">
    <source>
        <dbReference type="ARBA" id="ARBA00004496"/>
    </source>
</evidence>
<evidence type="ECO:0000256" key="3">
    <source>
        <dbReference type="ARBA" id="ARBA00023015"/>
    </source>
</evidence>